<dbReference type="Proteomes" id="UP001326613">
    <property type="component" value="Chromosome"/>
</dbReference>
<accession>A0ABZ0USZ1</accession>
<evidence type="ECO:0000313" key="2">
    <source>
        <dbReference type="Proteomes" id="UP001326613"/>
    </source>
</evidence>
<protein>
    <submittedName>
        <fullName evidence="1">Uncharacterized protein</fullName>
    </submittedName>
</protein>
<reference evidence="1 2" key="1">
    <citation type="submission" date="2022-10" db="EMBL/GenBank/DDBJ databases">
        <title>Host association and intracellularity evolved multiple times independently in the Rickettsiales.</title>
        <authorList>
            <person name="Castelli M."/>
            <person name="Nardi T."/>
            <person name="Gammuto L."/>
            <person name="Bellinzona G."/>
            <person name="Sabaneyeva E."/>
            <person name="Potekhin A."/>
            <person name="Serra V."/>
            <person name="Petroni G."/>
            <person name="Sassera D."/>
        </authorList>
    </citation>
    <scope>NUCLEOTIDE SEQUENCE [LARGE SCALE GENOMIC DNA]</scope>
    <source>
        <strain evidence="1 2">Kr 154-4</strain>
    </source>
</reference>
<gene>
    <name evidence="1" type="ORF">Trichorick_01047</name>
</gene>
<sequence>MTKSDSIRHLLQTRTKGTQALEAFSASTHSVHKVSEDSSLGITSQLSTRVEFVKRFIILRILNLLYNLEMVEEFFRQKRSRVPQAVSCLLRNGDEF</sequence>
<organism evidence="1 2">
    <name type="scientific">Candidatus Trichorickettsia mobilis</name>
    <dbReference type="NCBI Taxonomy" id="1346319"/>
    <lineage>
        <taxon>Bacteria</taxon>
        <taxon>Pseudomonadati</taxon>
        <taxon>Pseudomonadota</taxon>
        <taxon>Alphaproteobacteria</taxon>
        <taxon>Rickettsiales</taxon>
        <taxon>Rickettsiaceae</taxon>
        <taxon>Rickettsieae</taxon>
        <taxon>Candidatus Trichorickettsia</taxon>
    </lineage>
</organism>
<keyword evidence="2" id="KW-1185">Reference proteome</keyword>
<proteinExistence type="predicted"/>
<name>A0ABZ0USZ1_9RICK</name>
<dbReference type="EMBL" id="CP112932">
    <property type="protein sequence ID" value="WPY01144.1"/>
    <property type="molecule type" value="Genomic_DNA"/>
</dbReference>
<evidence type="ECO:0000313" key="1">
    <source>
        <dbReference type="EMBL" id="WPY01144.1"/>
    </source>
</evidence>